<evidence type="ECO:0000313" key="2">
    <source>
        <dbReference type="Proteomes" id="UP000030653"/>
    </source>
</evidence>
<dbReference type="EMBL" id="JH795858">
    <property type="protein sequence ID" value="EJU04443.1"/>
    <property type="molecule type" value="Genomic_DNA"/>
</dbReference>
<keyword evidence="2" id="KW-1185">Reference proteome</keyword>
<accession>M5GFU5</accession>
<dbReference type="AlphaFoldDB" id="M5GFU5"/>
<dbReference type="HOGENOM" id="CLU_1085950_0_0_1"/>
<gene>
    <name evidence="1" type="ORF">DACRYDRAFT_105503</name>
</gene>
<dbReference type="GeneID" id="63683161"/>
<reference evidence="1 2" key="1">
    <citation type="journal article" date="2012" name="Science">
        <title>The Paleozoic origin of enzymatic lignin decomposition reconstructed from 31 fungal genomes.</title>
        <authorList>
            <person name="Floudas D."/>
            <person name="Binder M."/>
            <person name="Riley R."/>
            <person name="Barry K."/>
            <person name="Blanchette R.A."/>
            <person name="Henrissat B."/>
            <person name="Martinez A.T."/>
            <person name="Otillar R."/>
            <person name="Spatafora J.W."/>
            <person name="Yadav J.S."/>
            <person name="Aerts A."/>
            <person name="Benoit I."/>
            <person name="Boyd A."/>
            <person name="Carlson A."/>
            <person name="Copeland A."/>
            <person name="Coutinho P.M."/>
            <person name="de Vries R.P."/>
            <person name="Ferreira P."/>
            <person name="Findley K."/>
            <person name="Foster B."/>
            <person name="Gaskell J."/>
            <person name="Glotzer D."/>
            <person name="Gorecki P."/>
            <person name="Heitman J."/>
            <person name="Hesse C."/>
            <person name="Hori C."/>
            <person name="Igarashi K."/>
            <person name="Jurgens J.A."/>
            <person name="Kallen N."/>
            <person name="Kersten P."/>
            <person name="Kohler A."/>
            <person name="Kuees U."/>
            <person name="Kumar T.K.A."/>
            <person name="Kuo A."/>
            <person name="LaButti K."/>
            <person name="Larrondo L.F."/>
            <person name="Lindquist E."/>
            <person name="Ling A."/>
            <person name="Lombard V."/>
            <person name="Lucas S."/>
            <person name="Lundell T."/>
            <person name="Martin R."/>
            <person name="McLaughlin D.J."/>
            <person name="Morgenstern I."/>
            <person name="Morin E."/>
            <person name="Murat C."/>
            <person name="Nagy L.G."/>
            <person name="Nolan M."/>
            <person name="Ohm R.A."/>
            <person name="Patyshakuliyeva A."/>
            <person name="Rokas A."/>
            <person name="Ruiz-Duenas F.J."/>
            <person name="Sabat G."/>
            <person name="Salamov A."/>
            <person name="Samejima M."/>
            <person name="Schmutz J."/>
            <person name="Slot J.C."/>
            <person name="St John F."/>
            <person name="Stenlid J."/>
            <person name="Sun H."/>
            <person name="Sun S."/>
            <person name="Syed K."/>
            <person name="Tsang A."/>
            <person name="Wiebenga A."/>
            <person name="Young D."/>
            <person name="Pisabarro A."/>
            <person name="Eastwood D.C."/>
            <person name="Martin F."/>
            <person name="Cullen D."/>
            <person name="Grigoriev I.V."/>
            <person name="Hibbett D.S."/>
        </authorList>
    </citation>
    <scope>NUCLEOTIDE SEQUENCE [LARGE SCALE GENOMIC DNA]</scope>
    <source>
        <strain evidence="1 2">DJM-731 SS1</strain>
    </source>
</reference>
<evidence type="ECO:0000313" key="1">
    <source>
        <dbReference type="EMBL" id="EJU04443.1"/>
    </source>
</evidence>
<dbReference type="OMA" id="DWPPVPW"/>
<evidence type="ECO:0008006" key="3">
    <source>
        <dbReference type="Google" id="ProtNLM"/>
    </source>
</evidence>
<dbReference type="OrthoDB" id="58416at2759"/>
<proteinExistence type="predicted"/>
<organism evidence="1 2">
    <name type="scientific">Dacryopinax primogenitus (strain DJM 731)</name>
    <name type="common">Brown rot fungus</name>
    <dbReference type="NCBI Taxonomy" id="1858805"/>
    <lineage>
        <taxon>Eukaryota</taxon>
        <taxon>Fungi</taxon>
        <taxon>Dikarya</taxon>
        <taxon>Basidiomycota</taxon>
        <taxon>Agaricomycotina</taxon>
        <taxon>Dacrymycetes</taxon>
        <taxon>Dacrymycetales</taxon>
        <taxon>Dacrymycetaceae</taxon>
        <taxon>Dacryopinax</taxon>
    </lineage>
</organism>
<name>M5GFU5_DACPD</name>
<dbReference type="Proteomes" id="UP000030653">
    <property type="component" value="Unassembled WGS sequence"/>
</dbReference>
<dbReference type="RefSeq" id="XP_040631337.1">
    <property type="nucleotide sequence ID" value="XM_040768099.1"/>
</dbReference>
<sequence length="256" mass="29496">MAVSEDWGSLSDPDVIEARDVYYNIGIRPLPKDRYAQEQWNMAQLHTCVMNRLEGVYKNATHIAPHDFHNYWAVAYDAVHFLHEHHETEEGHYFPYFDGGNLMIANENQHAEFAEPILETLAYLDSVNPSKPEAQPFFASKFRASVDRWLVTAAKHMAAELGTLDAEHLKRSGVTVHDMDTAKEDVGKHTMSTQVLKYSLPAIMAAVPRDFDFPRELPWWGKFILTPMLAYCFGYGRMKYYWNAKRWEKTAPNPPS</sequence>
<protein>
    <recommendedName>
        <fullName evidence="3">Hemerythrin-like domain-containing protein</fullName>
    </recommendedName>
</protein>